<dbReference type="EMBL" id="CABPRJ010001710">
    <property type="protein sequence ID" value="VVC39135.1"/>
    <property type="molecule type" value="Genomic_DNA"/>
</dbReference>
<dbReference type="Proteomes" id="UP000325440">
    <property type="component" value="Unassembled WGS sequence"/>
</dbReference>
<protein>
    <submittedName>
        <fullName evidence="1">Uncharacterized protein</fullName>
    </submittedName>
</protein>
<keyword evidence="2" id="KW-1185">Reference proteome</keyword>
<gene>
    <name evidence="1" type="ORF">CINCED_3A007328</name>
</gene>
<reference evidence="1 2" key="1">
    <citation type="submission" date="2019-08" db="EMBL/GenBank/DDBJ databases">
        <authorList>
            <person name="Alioto T."/>
            <person name="Alioto T."/>
            <person name="Gomez Garrido J."/>
        </authorList>
    </citation>
    <scope>NUCLEOTIDE SEQUENCE [LARGE SCALE GENOMIC DNA]</scope>
</reference>
<accession>A0A5E4N3E8</accession>
<sequence length="122" mass="14928">HGTRVYHHFLKYLAQKTNGQDEKKNPDKDQKQWKNCKIWIENVSKLPFVGKNVMLIGEQYINAYYYMKDCDTMIRDYNAFYDFFMDKYKDINPDTKYNNLRQSCDMFLRLNSQYRFMDKLSN</sequence>
<proteinExistence type="predicted"/>
<evidence type="ECO:0000313" key="2">
    <source>
        <dbReference type="Proteomes" id="UP000325440"/>
    </source>
</evidence>
<feature type="non-terminal residue" evidence="1">
    <location>
        <position position="1"/>
    </location>
</feature>
<evidence type="ECO:0000313" key="1">
    <source>
        <dbReference type="EMBL" id="VVC39135.1"/>
    </source>
</evidence>
<organism evidence="1 2">
    <name type="scientific">Cinara cedri</name>
    <dbReference type="NCBI Taxonomy" id="506608"/>
    <lineage>
        <taxon>Eukaryota</taxon>
        <taxon>Metazoa</taxon>
        <taxon>Ecdysozoa</taxon>
        <taxon>Arthropoda</taxon>
        <taxon>Hexapoda</taxon>
        <taxon>Insecta</taxon>
        <taxon>Pterygota</taxon>
        <taxon>Neoptera</taxon>
        <taxon>Paraneoptera</taxon>
        <taxon>Hemiptera</taxon>
        <taxon>Sternorrhyncha</taxon>
        <taxon>Aphidomorpha</taxon>
        <taxon>Aphidoidea</taxon>
        <taxon>Aphididae</taxon>
        <taxon>Lachninae</taxon>
        <taxon>Cinara</taxon>
    </lineage>
</organism>
<name>A0A5E4N3E8_9HEMI</name>
<dbReference type="AlphaFoldDB" id="A0A5E4N3E8"/>